<feature type="transmembrane region" description="Helical" evidence="3">
    <location>
        <begin position="76"/>
        <end position="101"/>
    </location>
</feature>
<keyword evidence="3" id="KW-0812">Transmembrane</keyword>
<keyword evidence="3" id="KW-0472">Membrane</keyword>
<dbReference type="PANTHER" id="PTHR24014:SF4">
    <property type="entry name" value="2-OXOGLUTARATE AND IRON-DEPENDENT OXYGENASE DOMAIN-CONTAINING PROTEIN 2"/>
    <property type="match status" value="1"/>
</dbReference>
<accession>A0AAV2RPT9</accession>
<feature type="non-terminal residue" evidence="5">
    <location>
        <position position="328"/>
    </location>
</feature>
<dbReference type="PANTHER" id="PTHR24014">
    <property type="entry name" value="2-OXOGLUTARATE AND IRON-DEPENDENT OXYGENASE DOMAIN-CONTAINING PROTEIN 2"/>
    <property type="match status" value="1"/>
</dbReference>
<organism evidence="5 6">
    <name type="scientific">Meganyctiphanes norvegica</name>
    <name type="common">Northern krill</name>
    <name type="synonym">Thysanopoda norvegica</name>
    <dbReference type="NCBI Taxonomy" id="48144"/>
    <lineage>
        <taxon>Eukaryota</taxon>
        <taxon>Metazoa</taxon>
        <taxon>Ecdysozoa</taxon>
        <taxon>Arthropoda</taxon>
        <taxon>Crustacea</taxon>
        <taxon>Multicrustacea</taxon>
        <taxon>Malacostraca</taxon>
        <taxon>Eumalacostraca</taxon>
        <taxon>Eucarida</taxon>
        <taxon>Euphausiacea</taxon>
        <taxon>Euphausiidae</taxon>
        <taxon>Meganyctiphanes</taxon>
    </lineage>
</organism>
<keyword evidence="1" id="KW-0847">Vitamin C</keyword>
<keyword evidence="2" id="KW-0560">Oxidoreductase</keyword>
<comment type="caution">
    <text evidence="5">The sequence shown here is derived from an EMBL/GenBank/DDBJ whole genome shotgun (WGS) entry which is preliminary data.</text>
</comment>
<dbReference type="GO" id="GO:0031418">
    <property type="term" value="F:L-ascorbic acid binding"/>
    <property type="evidence" value="ECO:0007669"/>
    <property type="project" value="UniProtKB-KW"/>
</dbReference>
<dbReference type="InterPro" id="IPR005123">
    <property type="entry name" value="Oxoglu/Fe-dep_dioxygenase_dom"/>
</dbReference>
<keyword evidence="2" id="KW-0408">Iron</keyword>
<keyword evidence="6" id="KW-1185">Reference proteome</keyword>
<dbReference type="GO" id="GO:0016491">
    <property type="term" value="F:oxidoreductase activity"/>
    <property type="evidence" value="ECO:0007669"/>
    <property type="project" value="UniProtKB-KW"/>
</dbReference>
<sequence length="328" mass="37114">MTKPINLRVQSLTSISFSGKISHLPKFLIFYLNLEYFMKLWPKRLKSLILAAAKGIESSNHKIDARGRSQDNFRGGAQLLICTIFGFAPLTIPTLPLNILIEGLLSKELHNQDMEPNMNAVMPFRRAAPHAAKMLEIPVFILNVIFIGEIINCVLSLVARGCPRFVVAYGHNLLKYLPFKISHMQMTYMTAAHVDIEMKKNFIRCYSETECISRYYPYQQIEVTLNVSLNEDFEDGELVFGSMRYESTTEKQGIAHKVGYGVLHCGQQMHEAMPITEGERYNLIIWMRASSVRNLLCPMCNETPDIVPVSYGSGDGFTIKMVEICSAS</sequence>
<gene>
    <name evidence="5" type="ORF">MNOR_LOCUS26793</name>
</gene>
<dbReference type="EMBL" id="CAXKWB010027230">
    <property type="protein sequence ID" value="CAL4131575.1"/>
    <property type="molecule type" value="Genomic_DNA"/>
</dbReference>
<evidence type="ECO:0000259" key="4">
    <source>
        <dbReference type="PROSITE" id="PS51471"/>
    </source>
</evidence>
<protein>
    <recommendedName>
        <fullName evidence="4">Fe2OG dioxygenase domain-containing protein</fullName>
    </recommendedName>
</protein>
<dbReference type="Gene3D" id="2.60.120.620">
    <property type="entry name" value="q2cbj1_9rhob like domain"/>
    <property type="match status" value="1"/>
</dbReference>
<dbReference type="PROSITE" id="PS51471">
    <property type="entry name" value="FE2OG_OXY"/>
    <property type="match status" value="1"/>
</dbReference>
<dbReference type="AlphaFoldDB" id="A0AAV2RPT9"/>
<dbReference type="GO" id="GO:0046872">
    <property type="term" value="F:metal ion binding"/>
    <property type="evidence" value="ECO:0007669"/>
    <property type="project" value="UniProtKB-KW"/>
</dbReference>
<comment type="similarity">
    <text evidence="2">Belongs to the iron/ascorbate-dependent oxidoreductase family.</text>
</comment>
<keyword evidence="2" id="KW-0479">Metal-binding</keyword>
<name>A0AAV2RPT9_MEGNR</name>
<evidence type="ECO:0000313" key="5">
    <source>
        <dbReference type="EMBL" id="CAL4131575.1"/>
    </source>
</evidence>
<feature type="domain" description="Fe2OG dioxygenase" evidence="4">
    <location>
        <begin position="164"/>
        <end position="289"/>
    </location>
</feature>
<proteinExistence type="inferred from homology"/>
<evidence type="ECO:0000256" key="2">
    <source>
        <dbReference type="RuleBase" id="RU003682"/>
    </source>
</evidence>
<keyword evidence="3" id="KW-1133">Transmembrane helix</keyword>
<evidence type="ECO:0000256" key="3">
    <source>
        <dbReference type="SAM" id="Phobius"/>
    </source>
</evidence>
<dbReference type="Proteomes" id="UP001497623">
    <property type="component" value="Unassembled WGS sequence"/>
</dbReference>
<reference evidence="5 6" key="1">
    <citation type="submission" date="2024-05" db="EMBL/GenBank/DDBJ databases">
        <authorList>
            <person name="Wallberg A."/>
        </authorList>
    </citation>
    <scope>NUCLEOTIDE SEQUENCE [LARGE SCALE GENOMIC DNA]</scope>
</reference>
<feature type="transmembrane region" description="Helical" evidence="3">
    <location>
        <begin position="137"/>
        <end position="159"/>
    </location>
</feature>
<evidence type="ECO:0000256" key="1">
    <source>
        <dbReference type="ARBA" id="ARBA00022896"/>
    </source>
</evidence>
<evidence type="ECO:0000313" key="6">
    <source>
        <dbReference type="Proteomes" id="UP001497623"/>
    </source>
</evidence>